<dbReference type="GO" id="GO:0016020">
    <property type="term" value="C:membrane"/>
    <property type="evidence" value="ECO:0007669"/>
    <property type="project" value="InterPro"/>
</dbReference>
<dbReference type="Proteomes" id="UP000295773">
    <property type="component" value="Unassembled WGS sequence"/>
</dbReference>
<keyword evidence="2" id="KW-0813">Transport</keyword>
<dbReference type="GO" id="GO:0005737">
    <property type="term" value="C:cytoplasm"/>
    <property type="evidence" value="ECO:0007669"/>
    <property type="project" value="UniProtKB-SubCell"/>
</dbReference>
<evidence type="ECO:0000313" key="10">
    <source>
        <dbReference type="Proteomes" id="UP000295773"/>
    </source>
</evidence>
<dbReference type="AlphaFoldDB" id="A0A4R3T9T3"/>
<keyword evidence="6" id="KW-0598">Phosphotransferase system</keyword>
<keyword evidence="3" id="KW-0963">Cytoplasm</keyword>
<comment type="subcellular location">
    <subcellularLocation>
        <location evidence="1">Cytoplasm</location>
    </subcellularLocation>
</comment>
<evidence type="ECO:0000256" key="7">
    <source>
        <dbReference type="ARBA" id="ARBA00022777"/>
    </source>
</evidence>
<dbReference type="EMBL" id="SMBP01000015">
    <property type="protein sequence ID" value="TCU58230.1"/>
    <property type="molecule type" value="Genomic_DNA"/>
</dbReference>
<dbReference type="PROSITE" id="PS51096">
    <property type="entry name" value="PTS_EIIA_TYPE_4"/>
    <property type="match status" value="1"/>
</dbReference>
<dbReference type="GO" id="GO:0009401">
    <property type="term" value="P:phosphoenolpyruvate-dependent sugar phosphotransferase system"/>
    <property type="evidence" value="ECO:0007669"/>
    <property type="project" value="UniProtKB-KW"/>
</dbReference>
<evidence type="ECO:0000256" key="1">
    <source>
        <dbReference type="ARBA" id="ARBA00004496"/>
    </source>
</evidence>
<dbReference type="PANTHER" id="PTHR33799">
    <property type="entry name" value="PTS PERMEASE-RELATED-RELATED"/>
    <property type="match status" value="1"/>
</dbReference>
<keyword evidence="10" id="KW-1185">Reference proteome</keyword>
<keyword evidence="4" id="KW-0762">Sugar transport</keyword>
<dbReference type="InterPro" id="IPR051471">
    <property type="entry name" value="Bacterial_PTS_sugar_comp"/>
</dbReference>
<evidence type="ECO:0000256" key="2">
    <source>
        <dbReference type="ARBA" id="ARBA00022448"/>
    </source>
</evidence>
<evidence type="ECO:0000256" key="3">
    <source>
        <dbReference type="ARBA" id="ARBA00022490"/>
    </source>
</evidence>
<accession>A0A4R3T9T3</accession>
<dbReference type="Gene3D" id="3.40.50.510">
    <property type="entry name" value="Phosphotransferase system, mannose-type IIA component"/>
    <property type="match status" value="1"/>
</dbReference>
<dbReference type="GO" id="GO:0016301">
    <property type="term" value="F:kinase activity"/>
    <property type="evidence" value="ECO:0007669"/>
    <property type="project" value="UniProtKB-KW"/>
</dbReference>
<feature type="domain" description="PTS EIIA type-4" evidence="8">
    <location>
        <begin position="1"/>
        <end position="122"/>
    </location>
</feature>
<dbReference type="GeneID" id="73796926"/>
<dbReference type="CDD" id="cd00006">
    <property type="entry name" value="PTS_IIA_man"/>
    <property type="match status" value="1"/>
</dbReference>
<reference evidence="9 10" key="1">
    <citation type="submission" date="2019-03" db="EMBL/GenBank/DDBJ databases">
        <title>Genomic Encyclopedia of Type Strains, Phase IV (KMG-IV): sequencing the most valuable type-strain genomes for metagenomic binning, comparative biology and taxonomic classification.</title>
        <authorList>
            <person name="Goeker M."/>
        </authorList>
    </citation>
    <scope>NUCLEOTIDE SEQUENCE [LARGE SCALE GENOMIC DNA]</scope>
    <source>
        <strain evidence="9 10">DSM 29481</strain>
    </source>
</reference>
<evidence type="ECO:0000256" key="4">
    <source>
        <dbReference type="ARBA" id="ARBA00022597"/>
    </source>
</evidence>
<evidence type="ECO:0000313" key="9">
    <source>
        <dbReference type="EMBL" id="TCU58230.1"/>
    </source>
</evidence>
<dbReference type="SUPFAM" id="SSF53062">
    <property type="entry name" value="PTS system fructose IIA component-like"/>
    <property type="match status" value="1"/>
</dbReference>
<comment type="caution">
    <text evidence="9">The sequence shown here is derived from an EMBL/GenBank/DDBJ whole genome shotgun (WGS) entry which is preliminary data.</text>
</comment>
<dbReference type="PANTHER" id="PTHR33799:SF1">
    <property type="entry name" value="PTS SYSTEM MANNOSE-SPECIFIC EIIAB COMPONENT-RELATED"/>
    <property type="match status" value="1"/>
</dbReference>
<evidence type="ECO:0000259" key="8">
    <source>
        <dbReference type="PROSITE" id="PS51096"/>
    </source>
</evidence>
<keyword evidence="7" id="KW-0418">Kinase</keyword>
<keyword evidence="5" id="KW-0808">Transferase</keyword>
<dbReference type="InterPro" id="IPR036662">
    <property type="entry name" value="PTS_EIIA_man-typ_sf"/>
</dbReference>
<gene>
    <name evidence="9" type="ORF">EDD61_11529</name>
</gene>
<dbReference type="Pfam" id="PF03610">
    <property type="entry name" value="EIIA-man"/>
    <property type="match status" value="1"/>
</dbReference>
<protein>
    <submittedName>
        <fullName evidence="9">PTS system mannose-specific IIA component/fructoselysine and glucoselysine-specific PTS system IIA component</fullName>
    </submittedName>
</protein>
<sequence length="144" mass="16164">MQNLILASHGSLAEGMLSAANMIVGDIEGVDAYGLDTYHSPQDIYQLLKKKIAEDNTHEYIILCDIYGGSVHNQLMHLCVYPNVFLLTGMTLSIVLELILANETGDIEEKLLQVIQNAKDNMLLFTYQRVHNAIDKGIEDEKLW</sequence>
<name>A0A4R3T9T3_9FIRM</name>
<dbReference type="InterPro" id="IPR033887">
    <property type="entry name" value="PTS_IIA_man"/>
</dbReference>
<proteinExistence type="predicted"/>
<organism evidence="9 10">
    <name type="scientific">Longicatena caecimuris</name>
    <dbReference type="NCBI Taxonomy" id="1796635"/>
    <lineage>
        <taxon>Bacteria</taxon>
        <taxon>Bacillati</taxon>
        <taxon>Bacillota</taxon>
        <taxon>Erysipelotrichia</taxon>
        <taxon>Erysipelotrichales</taxon>
        <taxon>Erysipelotrichaceae</taxon>
        <taxon>Longicatena</taxon>
    </lineage>
</organism>
<evidence type="ECO:0000256" key="5">
    <source>
        <dbReference type="ARBA" id="ARBA00022679"/>
    </source>
</evidence>
<evidence type="ECO:0000256" key="6">
    <source>
        <dbReference type="ARBA" id="ARBA00022683"/>
    </source>
</evidence>
<dbReference type="InterPro" id="IPR004701">
    <property type="entry name" value="PTS_EIIA_man-typ"/>
</dbReference>
<dbReference type="RefSeq" id="WP_008690436.1">
    <property type="nucleotide sequence ID" value="NZ_AP024510.1"/>
</dbReference>